<keyword evidence="3" id="KW-0349">Heme</keyword>
<dbReference type="Gene3D" id="1.10.630.10">
    <property type="entry name" value="Cytochrome P450"/>
    <property type="match status" value="1"/>
</dbReference>
<feature type="transmembrane region" description="Helical" evidence="8">
    <location>
        <begin position="46"/>
        <end position="64"/>
    </location>
</feature>
<comment type="cofactor">
    <cofactor evidence="1">
        <name>heme</name>
        <dbReference type="ChEBI" id="CHEBI:30413"/>
    </cofactor>
</comment>
<evidence type="ECO:0000256" key="2">
    <source>
        <dbReference type="ARBA" id="ARBA00010617"/>
    </source>
</evidence>
<evidence type="ECO:0000256" key="7">
    <source>
        <dbReference type="ARBA" id="ARBA00023033"/>
    </source>
</evidence>
<dbReference type="GO" id="GO:0005506">
    <property type="term" value="F:iron ion binding"/>
    <property type="evidence" value="ECO:0007669"/>
    <property type="project" value="InterPro"/>
</dbReference>
<evidence type="ECO:0000256" key="1">
    <source>
        <dbReference type="ARBA" id="ARBA00001971"/>
    </source>
</evidence>
<evidence type="ECO:0000256" key="4">
    <source>
        <dbReference type="ARBA" id="ARBA00022723"/>
    </source>
</evidence>
<dbReference type="SUPFAM" id="SSF48264">
    <property type="entry name" value="Cytochrome P450"/>
    <property type="match status" value="1"/>
</dbReference>
<dbReference type="GO" id="GO:0004497">
    <property type="term" value="F:monooxygenase activity"/>
    <property type="evidence" value="ECO:0007669"/>
    <property type="project" value="UniProtKB-KW"/>
</dbReference>
<evidence type="ECO:0000256" key="3">
    <source>
        <dbReference type="ARBA" id="ARBA00022617"/>
    </source>
</evidence>
<evidence type="ECO:0000256" key="6">
    <source>
        <dbReference type="ARBA" id="ARBA00023004"/>
    </source>
</evidence>
<dbReference type="Pfam" id="PF00067">
    <property type="entry name" value="p450"/>
    <property type="match status" value="1"/>
</dbReference>
<keyword evidence="7" id="KW-0503">Monooxygenase</keyword>
<accession>A0A978ULD5</accession>
<dbReference type="GO" id="GO:0016705">
    <property type="term" value="F:oxidoreductase activity, acting on paired donors, with incorporation or reduction of molecular oxygen"/>
    <property type="evidence" value="ECO:0007669"/>
    <property type="project" value="InterPro"/>
</dbReference>
<comment type="caution">
    <text evidence="9">The sequence shown here is derived from an EMBL/GenBank/DDBJ whole genome shotgun (WGS) entry which is preliminary data.</text>
</comment>
<name>A0A978ULD5_ZIZJJ</name>
<keyword evidence="8" id="KW-1133">Transmembrane helix</keyword>
<dbReference type="AlphaFoldDB" id="A0A978ULD5"/>
<keyword evidence="6" id="KW-0408">Iron</keyword>
<keyword evidence="4" id="KW-0479">Metal-binding</keyword>
<evidence type="ECO:0008006" key="11">
    <source>
        <dbReference type="Google" id="ProtNLM"/>
    </source>
</evidence>
<feature type="transmembrane region" description="Helical" evidence="8">
    <location>
        <begin position="12"/>
        <end position="34"/>
    </location>
</feature>
<comment type="similarity">
    <text evidence="2">Belongs to the cytochrome P450 family.</text>
</comment>
<dbReference type="Proteomes" id="UP000813462">
    <property type="component" value="Unassembled WGS sequence"/>
</dbReference>
<gene>
    <name evidence="9" type="ORF">FEM48_Zijuj10G0047700</name>
</gene>
<keyword evidence="5" id="KW-0560">Oxidoreductase</keyword>
<keyword evidence="8" id="KW-0472">Membrane</keyword>
<dbReference type="GO" id="GO:0020037">
    <property type="term" value="F:heme binding"/>
    <property type="evidence" value="ECO:0007669"/>
    <property type="project" value="InterPro"/>
</dbReference>
<proteinExistence type="inferred from homology"/>
<keyword evidence="8" id="KW-0812">Transmembrane</keyword>
<dbReference type="InterPro" id="IPR036396">
    <property type="entry name" value="Cyt_P450_sf"/>
</dbReference>
<organism evidence="9 10">
    <name type="scientific">Ziziphus jujuba var. spinosa</name>
    <dbReference type="NCBI Taxonomy" id="714518"/>
    <lineage>
        <taxon>Eukaryota</taxon>
        <taxon>Viridiplantae</taxon>
        <taxon>Streptophyta</taxon>
        <taxon>Embryophyta</taxon>
        <taxon>Tracheophyta</taxon>
        <taxon>Spermatophyta</taxon>
        <taxon>Magnoliopsida</taxon>
        <taxon>eudicotyledons</taxon>
        <taxon>Gunneridae</taxon>
        <taxon>Pentapetalae</taxon>
        <taxon>rosids</taxon>
        <taxon>fabids</taxon>
        <taxon>Rosales</taxon>
        <taxon>Rhamnaceae</taxon>
        <taxon>Paliureae</taxon>
        <taxon>Ziziphus</taxon>
    </lineage>
</organism>
<dbReference type="InterPro" id="IPR001128">
    <property type="entry name" value="Cyt_P450"/>
</dbReference>
<protein>
    <recommendedName>
        <fullName evidence="11">Cytochrome P450 86B1-like</fullName>
    </recommendedName>
</protein>
<evidence type="ECO:0000256" key="8">
    <source>
        <dbReference type="SAM" id="Phobius"/>
    </source>
</evidence>
<evidence type="ECO:0000313" key="10">
    <source>
        <dbReference type="Proteomes" id="UP000813462"/>
    </source>
</evidence>
<dbReference type="EMBL" id="JAEACU010000010">
    <property type="protein sequence ID" value="KAH7515637.1"/>
    <property type="molecule type" value="Genomic_DNA"/>
</dbReference>
<evidence type="ECO:0000313" key="9">
    <source>
        <dbReference type="EMBL" id="KAH7515637.1"/>
    </source>
</evidence>
<sequence>MLVFISLLNQVLYEYLCFCDMVFALLGLFLFSCLLQRVTNRSCPMLWPVMGIIPSIFFHVNHIYDWVTMAFIRAGGTFPYRGMWMGNAHGILTVDPSNIEYMLKTRFENFPKGKYFRDRFHDLLGDGIFNADSQLWKEQRRLATIEMHSNRFVKHSLKTMQDLVQNKLIKLLDVVAESGEKLDLQEMLLRFTFDNICSAALGVDPGCLGLNLPQVPFAKAFEEAAELTLIRFLVPPFVWKPMKLFGLGYEKRLKDAIAITNDFAGKTVGGHELNRIV</sequence>
<reference evidence="9" key="1">
    <citation type="journal article" date="2021" name="Front. Plant Sci.">
        <title>Chromosome-Scale Genome Assembly for Chinese Sour Jujube and Insights Into Its Genome Evolution and Domestication Signature.</title>
        <authorList>
            <person name="Shen L.-Y."/>
            <person name="Luo H."/>
            <person name="Wang X.-L."/>
            <person name="Wang X.-M."/>
            <person name="Qiu X.-J."/>
            <person name="Liu H."/>
            <person name="Zhou S.-S."/>
            <person name="Jia K.-H."/>
            <person name="Nie S."/>
            <person name="Bao Y.-T."/>
            <person name="Zhang R.-G."/>
            <person name="Yun Q.-Z."/>
            <person name="Chai Y.-H."/>
            <person name="Lu J.-Y."/>
            <person name="Li Y."/>
            <person name="Zhao S.-W."/>
            <person name="Mao J.-F."/>
            <person name="Jia S.-G."/>
            <person name="Mao Y.-M."/>
        </authorList>
    </citation>
    <scope>NUCLEOTIDE SEQUENCE</scope>
    <source>
        <strain evidence="9">AT0</strain>
        <tissue evidence="9">Leaf</tissue>
    </source>
</reference>
<dbReference type="PANTHER" id="PTHR24296">
    <property type="entry name" value="CYTOCHROME P450"/>
    <property type="match status" value="1"/>
</dbReference>
<evidence type="ECO:0000256" key="5">
    <source>
        <dbReference type="ARBA" id="ARBA00023002"/>
    </source>
</evidence>